<dbReference type="EMBL" id="JAPDFW010000093">
    <property type="protein sequence ID" value="KAJ5070648.1"/>
    <property type="molecule type" value="Genomic_DNA"/>
</dbReference>
<evidence type="ECO:0000313" key="7">
    <source>
        <dbReference type="EMBL" id="KAJ5070648.1"/>
    </source>
</evidence>
<dbReference type="OrthoDB" id="10264738at2759"/>
<dbReference type="SMART" id="SM00332">
    <property type="entry name" value="PP2Cc"/>
    <property type="match status" value="1"/>
</dbReference>
<feature type="region of interest" description="Disordered" evidence="5">
    <location>
        <begin position="97"/>
        <end position="170"/>
    </location>
</feature>
<protein>
    <submittedName>
        <fullName evidence="7">Alphabet isoform e</fullName>
    </submittedName>
</protein>
<comment type="caution">
    <text evidence="7">The sequence shown here is derived from an EMBL/GenBank/DDBJ whole genome shotgun (WGS) entry which is preliminary data.</text>
</comment>
<evidence type="ECO:0000256" key="5">
    <source>
        <dbReference type="SAM" id="MobiDB-lite"/>
    </source>
</evidence>
<feature type="domain" description="PPM-type phosphatase" evidence="6">
    <location>
        <begin position="14"/>
        <end position="371"/>
    </location>
</feature>
<keyword evidence="2 4" id="KW-0378">Hydrolase</keyword>
<dbReference type="Proteomes" id="UP001149090">
    <property type="component" value="Unassembled WGS sequence"/>
</dbReference>
<evidence type="ECO:0000256" key="4">
    <source>
        <dbReference type="RuleBase" id="RU003465"/>
    </source>
</evidence>
<accession>A0A9Q0R8Q4</accession>
<evidence type="ECO:0000256" key="3">
    <source>
        <dbReference type="ARBA" id="ARBA00022912"/>
    </source>
</evidence>
<dbReference type="GO" id="GO:0004722">
    <property type="term" value="F:protein serine/threonine phosphatase activity"/>
    <property type="evidence" value="ECO:0007669"/>
    <property type="project" value="InterPro"/>
</dbReference>
<evidence type="ECO:0000256" key="2">
    <source>
        <dbReference type="ARBA" id="ARBA00022801"/>
    </source>
</evidence>
<dbReference type="InterPro" id="IPR001932">
    <property type="entry name" value="PPM-type_phosphatase-like_dom"/>
</dbReference>
<name>A0A9Q0R8Q4_ANAIG</name>
<dbReference type="InterPro" id="IPR015655">
    <property type="entry name" value="PP2C"/>
</dbReference>
<dbReference type="Pfam" id="PF00481">
    <property type="entry name" value="PP2C"/>
    <property type="match status" value="2"/>
</dbReference>
<dbReference type="PROSITE" id="PS01032">
    <property type="entry name" value="PPM_1"/>
    <property type="match status" value="1"/>
</dbReference>
<keyword evidence="8" id="KW-1185">Reference proteome</keyword>
<proteinExistence type="inferred from homology"/>
<evidence type="ECO:0000259" key="6">
    <source>
        <dbReference type="PROSITE" id="PS51746"/>
    </source>
</evidence>
<dbReference type="OMA" id="ATEIPAC"/>
<dbReference type="PANTHER" id="PTHR47992">
    <property type="entry name" value="PROTEIN PHOSPHATASE"/>
    <property type="match status" value="1"/>
</dbReference>
<organism evidence="7 8">
    <name type="scientific">Anaeramoeba ignava</name>
    <name type="common">Anaerobic marine amoeba</name>
    <dbReference type="NCBI Taxonomy" id="1746090"/>
    <lineage>
        <taxon>Eukaryota</taxon>
        <taxon>Metamonada</taxon>
        <taxon>Anaeramoebidae</taxon>
        <taxon>Anaeramoeba</taxon>
    </lineage>
</organism>
<dbReference type="InterPro" id="IPR036457">
    <property type="entry name" value="PPM-type-like_dom_sf"/>
</dbReference>
<dbReference type="AlphaFoldDB" id="A0A9Q0R8Q4"/>
<gene>
    <name evidence="7" type="ORF">M0811_10718</name>
</gene>
<feature type="compositionally biased region" description="Acidic residues" evidence="5">
    <location>
        <begin position="140"/>
        <end position="168"/>
    </location>
</feature>
<comment type="similarity">
    <text evidence="4">Belongs to the PP2C family.</text>
</comment>
<evidence type="ECO:0000313" key="8">
    <source>
        <dbReference type="Proteomes" id="UP001149090"/>
    </source>
</evidence>
<reference evidence="7" key="1">
    <citation type="submission" date="2022-10" db="EMBL/GenBank/DDBJ databases">
        <title>Novel sulphate-reducing endosymbionts in the free-living metamonad Anaeramoeba.</title>
        <authorList>
            <person name="Jerlstrom-Hultqvist J."/>
            <person name="Cepicka I."/>
            <person name="Gallot-Lavallee L."/>
            <person name="Salas-Leiva D."/>
            <person name="Curtis B.A."/>
            <person name="Zahonova K."/>
            <person name="Pipaliya S."/>
            <person name="Dacks J."/>
            <person name="Roger A.J."/>
        </authorList>
    </citation>
    <scope>NUCLEOTIDE SEQUENCE</scope>
    <source>
        <strain evidence="7">BMAN</strain>
    </source>
</reference>
<keyword evidence="3 4" id="KW-0904">Protein phosphatase</keyword>
<sequence>MIFEKRDNLTSVKMAAVSADPNYRFRRAMEDTYTIIDRFGGQEGWGFFAVYDGHGGSQVAQSAQKELHKVFFKCIQNSFQDDDDNTLLNQVQINKEFQNENQMNSNDNKNSVNDNKNLNENKEIPEKKPIEKDNKKQNEAESDIDDSDSDSGESETEVETEVETDPEIEVNSVFTESFAKTIEEIDVSTLQINRVFAKCYSEFDGLIPKNNGLNTGATAVTCFIMKHRGKRMLFTANIGDSRAILVRENKPVMLTFDHKPTVKEEEERVSKAGGFISSNRILGLLAVSRSFGDFSMKEFVSHEPFTTEFELTEQDKILIIACDGIWDVITNDQAVELIKDLKDASQMSKTLLNHAIKSGSTDNITCMVVLL</sequence>
<feature type="compositionally biased region" description="Basic and acidic residues" evidence="5">
    <location>
        <begin position="117"/>
        <end position="139"/>
    </location>
</feature>
<dbReference type="GO" id="GO:0046872">
    <property type="term" value="F:metal ion binding"/>
    <property type="evidence" value="ECO:0007669"/>
    <property type="project" value="UniProtKB-KW"/>
</dbReference>
<dbReference type="InterPro" id="IPR000222">
    <property type="entry name" value="PP2C_BS"/>
</dbReference>
<keyword evidence="1" id="KW-0479">Metal-binding</keyword>
<evidence type="ECO:0000256" key="1">
    <source>
        <dbReference type="ARBA" id="ARBA00022723"/>
    </source>
</evidence>
<feature type="compositionally biased region" description="Low complexity" evidence="5">
    <location>
        <begin position="99"/>
        <end position="116"/>
    </location>
</feature>
<dbReference type="PROSITE" id="PS51746">
    <property type="entry name" value="PPM_2"/>
    <property type="match status" value="1"/>
</dbReference>
<dbReference type="CDD" id="cd00143">
    <property type="entry name" value="PP2Cc"/>
    <property type="match status" value="1"/>
</dbReference>
<dbReference type="SUPFAM" id="SSF81606">
    <property type="entry name" value="PP2C-like"/>
    <property type="match status" value="1"/>
</dbReference>
<dbReference type="Gene3D" id="3.60.40.10">
    <property type="entry name" value="PPM-type phosphatase domain"/>
    <property type="match status" value="1"/>
</dbReference>